<protein>
    <submittedName>
        <fullName evidence="4">NmrA/HSCARG family protein</fullName>
    </submittedName>
</protein>
<reference evidence="4 5" key="1">
    <citation type="submission" date="2020-12" db="EMBL/GenBank/DDBJ databases">
        <title>Hymenobacter sp.</title>
        <authorList>
            <person name="Kim M.K."/>
        </authorList>
    </citation>
    <scope>NUCLEOTIDE SEQUENCE [LARGE SCALE GENOMIC DNA]</scope>
    <source>
        <strain evidence="4 5">BT442</strain>
    </source>
</reference>
<gene>
    <name evidence="4" type="ORF">I7X13_04190</name>
</gene>
<dbReference type="Proteomes" id="UP000625631">
    <property type="component" value="Unassembled WGS sequence"/>
</dbReference>
<sequence>MQKKIITVFGATGAQGGGLVRAILKDATGEFAVRAVTRDIQSTKAQHLARHGAEVVAGDLDDPASIRRAMAGAYGAYCVTFFWEHFSPEKEDAQARNMAEAAKYAGIEHVIWSTLEDSRKWIPLSDNRMPTLMGNYKVPHLDAKGAANHYFSDLKVPTTFLLTSFYWENFIYFGMGPKPGPDGKLAISLPLGQSKLSGMAAEDIGKCALGIFKKGKALIGKTVGIAGEQLTGQQMAHIMTKVFGLPIAYNELTPEQYRSLGFPGADDLGNMFQFQRDFAEDSLKARNLAFSRELNPELQTFSEWLIKNGQRIPVEQLVG</sequence>
<organism evidence="4 5">
    <name type="scientific">Hymenobacter negativus</name>
    <dbReference type="NCBI Taxonomy" id="2795026"/>
    <lineage>
        <taxon>Bacteria</taxon>
        <taxon>Pseudomonadati</taxon>
        <taxon>Bacteroidota</taxon>
        <taxon>Cytophagia</taxon>
        <taxon>Cytophagales</taxon>
        <taxon>Hymenobacteraceae</taxon>
        <taxon>Hymenobacter</taxon>
    </lineage>
</organism>
<evidence type="ECO:0000256" key="2">
    <source>
        <dbReference type="ARBA" id="ARBA00022857"/>
    </source>
</evidence>
<comment type="caution">
    <text evidence="4">The sequence shown here is derived from an EMBL/GenBank/DDBJ whole genome shotgun (WGS) entry which is preliminary data.</text>
</comment>
<dbReference type="Gene3D" id="3.40.50.720">
    <property type="entry name" value="NAD(P)-binding Rossmann-like Domain"/>
    <property type="match status" value="1"/>
</dbReference>
<name>A0ABS0Q3M4_9BACT</name>
<proteinExistence type="inferred from homology"/>
<accession>A0ABS0Q3M4</accession>
<dbReference type="SUPFAM" id="SSF51735">
    <property type="entry name" value="NAD(P)-binding Rossmann-fold domains"/>
    <property type="match status" value="1"/>
</dbReference>
<dbReference type="InterPro" id="IPR036291">
    <property type="entry name" value="NAD(P)-bd_dom_sf"/>
</dbReference>
<dbReference type="PANTHER" id="PTHR42748:SF7">
    <property type="entry name" value="NMRA LIKE REDOX SENSOR 1-RELATED"/>
    <property type="match status" value="1"/>
</dbReference>
<dbReference type="InterPro" id="IPR008030">
    <property type="entry name" value="NmrA-like"/>
</dbReference>
<evidence type="ECO:0000313" key="5">
    <source>
        <dbReference type="Proteomes" id="UP000625631"/>
    </source>
</evidence>
<dbReference type="CDD" id="cd05251">
    <property type="entry name" value="NmrA_like_SDR_a"/>
    <property type="match status" value="1"/>
</dbReference>
<dbReference type="RefSeq" id="WP_198074455.1">
    <property type="nucleotide sequence ID" value="NZ_JAEDAE010000001.1"/>
</dbReference>
<keyword evidence="2" id="KW-0521">NADP</keyword>
<comment type="similarity">
    <text evidence="1">Belongs to the NmrA-type oxidoreductase family.</text>
</comment>
<feature type="domain" description="NmrA-like" evidence="3">
    <location>
        <begin position="2"/>
        <end position="305"/>
    </location>
</feature>
<evidence type="ECO:0000259" key="3">
    <source>
        <dbReference type="Pfam" id="PF05368"/>
    </source>
</evidence>
<dbReference type="PANTHER" id="PTHR42748">
    <property type="entry name" value="NITROGEN METABOLITE REPRESSION PROTEIN NMRA FAMILY MEMBER"/>
    <property type="match status" value="1"/>
</dbReference>
<keyword evidence="5" id="KW-1185">Reference proteome</keyword>
<dbReference type="Pfam" id="PF05368">
    <property type="entry name" value="NmrA"/>
    <property type="match status" value="1"/>
</dbReference>
<evidence type="ECO:0000313" key="4">
    <source>
        <dbReference type="EMBL" id="MBH8557234.1"/>
    </source>
</evidence>
<dbReference type="EMBL" id="JAEDAE010000001">
    <property type="protein sequence ID" value="MBH8557234.1"/>
    <property type="molecule type" value="Genomic_DNA"/>
</dbReference>
<evidence type="ECO:0000256" key="1">
    <source>
        <dbReference type="ARBA" id="ARBA00006328"/>
    </source>
</evidence>
<dbReference type="InterPro" id="IPR051164">
    <property type="entry name" value="NmrA-like_oxidored"/>
</dbReference>
<dbReference type="Gene3D" id="3.90.25.10">
    <property type="entry name" value="UDP-galactose 4-epimerase, domain 1"/>
    <property type="match status" value="1"/>
</dbReference>